<dbReference type="Gene3D" id="3.40.50.300">
    <property type="entry name" value="P-loop containing nucleotide triphosphate hydrolases"/>
    <property type="match status" value="1"/>
</dbReference>
<reference evidence="5" key="1">
    <citation type="submission" date="2025-08" db="UniProtKB">
        <authorList>
            <consortium name="RefSeq"/>
        </authorList>
    </citation>
    <scope>IDENTIFICATION</scope>
</reference>
<keyword evidence="4" id="KW-0460">Magnesium</keyword>
<comment type="function">
    <text evidence="4">Required for vesicle-mediated transport. Catalyzes the fusion of transport vesicles within the Golgi cisternae. Is also required for transport from the endoplasmic reticulum to the Golgi stack. Seems to function as a fusion protein required for the delivery of cargo proteins to all compartments of the Golgi stack independent of vesicle origin.</text>
</comment>
<dbReference type="PANTHER" id="PTHR23078:SF3">
    <property type="entry name" value="VESICLE-FUSING ATPASE"/>
    <property type="match status" value="1"/>
</dbReference>
<dbReference type="SMR" id="A0A1S4DNF0"/>
<dbReference type="SUPFAM" id="SSF52540">
    <property type="entry name" value="P-loop containing nucleoside triphosphate hydrolases"/>
    <property type="match status" value="1"/>
</dbReference>
<dbReference type="EC" id="3.6.4.6" evidence="4"/>
<evidence type="ECO:0000256" key="4">
    <source>
        <dbReference type="RuleBase" id="RU367045"/>
    </source>
</evidence>
<dbReference type="OrthoDB" id="1258723at2759"/>
<keyword evidence="4" id="KW-0931">ER-Golgi transport</keyword>
<sequence>MGDESPVHVIIFEDIDAIAGVDGVREQTNLLVVGTTSRIELIDDGLLRPGRFELRLQLDLPDEDAQLKILQVKSKRMQRRIFFDTDIDLSAIASATEGLSIVDVEGLLQTAWENALFRGFQGHMSRP</sequence>
<dbReference type="InterPro" id="IPR027417">
    <property type="entry name" value="P-loop_NTPase"/>
</dbReference>
<keyword evidence="3 4" id="KW-0067">ATP-binding</keyword>
<dbReference type="PANTHER" id="PTHR23078">
    <property type="entry name" value="VESICULAR-FUSION PROTEIN NSF"/>
    <property type="match status" value="1"/>
</dbReference>
<proteinExistence type="inferred from homology"/>
<evidence type="ECO:0000256" key="3">
    <source>
        <dbReference type="ARBA" id="ARBA00022840"/>
    </source>
</evidence>
<organism evidence="5">
    <name type="scientific">Nicotiana tabacum</name>
    <name type="common">Common tobacco</name>
    <dbReference type="NCBI Taxonomy" id="4097"/>
    <lineage>
        <taxon>Eukaryota</taxon>
        <taxon>Viridiplantae</taxon>
        <taxon>Streptophyta</taxon>
        <taxon>Embryophyta</taxon>
        <taxon>Tracheophyta</taxon>
        <taxon>Spermatophyta</taxon>
        <taxon>Magnoliopsida</taxon>
        <taxon>eudicotyledons</taxon>
        <taxon>Gunneridae</taxon>
        <taxon>Pentapetalae</taxon>
        <taxon>asterids</taxon>
        <taxon>lamiids</taxon>
        <taxon>Solanales</taxon>
        <taxon>Solanaceae</taxon>
        <taxon>Nicotianoideae</taxon>
        <taxon>Nicotianeae</taxon>
        <taxon>Nicotiana</taxon>
    </lineage>
</organism>
<comment type="subcellular location">
    <subcellularLocation>
        <location evidence="4">Cytoplasm</location>
    </subcellularLocation>
</comment>
<keyword evidence="2 4" id="KW-0547">Nucleotide-binding</keyword>
<dbReference type="OMA" id="QVKSKRM"/>
<gene>
    <name evidence="5" type="primary">LOC107831687</name>
</gene>
<dbReference type="PaxDb" id="4097-A0A1S4DNF0"/>
<keyword evidence="4" id="KW-0813">Transport</keyword>
<evidence type="ECO:0000313" key="5">
    <source>
        <dbReference type="RefSeq" id="XP_016514956.1"/>
    </source>
</evidence>
<comment type="cofactor">
    <cofactor evidence="4">
        <name>Mg(2+)</name>
        <dbReference type="ChEBI" id="CHEBI:18420"/>
    </cofactor>
    <text evidence="4">Binds 1 Mg(2+) ion per subunit.</text>
</comment>
<dbReference type="InterPro" id="IPR039812">
    <property type="entry name" value="Vesicle-fus_ATPase"/>
</dbReference>
<dbReference type="RefSeq" id="XP_016514956.1">
    <property type="nucleotide sequence ID" value="XM_016659470.1"/>
</dbReference>
<dbReference type="GO" id="GO:0035494">
    <property type="term" value="P:SNARE complex disassembly"/>
    <property type="evidence" value="ECO:0007669"/>
    <property type="project" value="InterPro"/>
</dbReference>
<dbReference type="GO" id="GO:0015031">
    <property type="term" value="P:protein transport"/>
    <property type="evidence" value="ECO:0007669"/>
    <property type="project" value="UniProtKB-KW"/>
</dbReference>
<evidence type="ECO:0000256" key="2">
    <source>
        <dbReference type="ARBA" id="ARBA00022741"/>
    </source>
</evidence>
<protein>
    <recommendedName>
        <fullName evidence="4">Vesicle-fusing ATPase</fullName>
        <ecNumber evidence="4">3.6.4.6</ecNumber>
    </recommendedName>
</protein>
<comment type="catalytic activity">
    <reaction evidence="4">
        <text>ATP + H2O = ADP + phosphate + H(+)</text>
        <dbReference type="Rhea" id="RHEA:13065"/>
        <dbReference type="ChEBI" id="CHEBI:15377"/>
        <dbReference type="ChEBI" id="CHEBI:15378"/>
        <dbReference type="ChEBI" id="CHEBI:30616"/>
        <dbReference type="ChEBI" id="CHEBI:43474"/>
        <dbReference type="ChEBI" id="CHEBI:456216"/>
        <dbReference type="EC" id="3.6.4.6"/>
    </reaction>
</comment>
<dbReference type="GO" id="GO:0005524">
    <property type="term" value="F:ATP binding"/>
    <property type="evidence" value="ECO:0007669"/>
    <property type="project" value="UniProtKB-UniRule"/>
</dbReference>
<dbReference type="GO" id="GO:0046872">
    <property type="term" value="F:metal ion binding"/>
    <property type="evidence" value="ECO:0007669"/>
    <property type="project" value="UniProtKB-UniRule"/>
</dbReference>
<dbReference type="AlphaFoldDB" id="A0A1S4DNF0"/>
<dbReference type="KEGG" id="nta:107831687"/>
<keyword evidence="4" id="KW-0653">Protein transport</keyword>
<keyword evidence="4" id="KW-0479">Metal-binding</keyword>
<name>A0A1S4DNF0_TOBAC</name>
<accession>A0A1S4DNF0</accession>
<dbReference type="STRING" id="4097.A0A1S4DNF0"/>
<comment type="similarity">
    <text evidence="1 4">Belongs to the AAA ATPase family.</text>
</comment>
<dbReference type="GO" id="GO:0016887">
    <property type="term" value="F:ATP hydrolysis activity"/>
    <property type="evidence" value="ECO:0007669"/>
    <property type="project" value="InterPro"/>
</dbReference>
<dbReference type="GO" id="GO:0005737">
    <property type="term" value="C:cytoplasm"/>
    <property type="evidence" value="ECO:0007669"/>
    <property type="project" value="UniProtKB-SubCell"/>
</dbReference>
<evidence type="ECO:0000256" key="1">
    <source>
        <dbReference type="ARBA" id="ARBA00006914"/>
    </source>
</evidence>
<dbReference type="Gene3D" id="1.10.8.60">
    <property type="match status" value="1"/>
</dbReference>
<keyword evidence="4" id="KW-0378">Hydrolase</keyword>
<keyword evidence="4" id="KW-0963">Cytoplasm</keyword>